<feature type="compositionally biased region" description="Low complexity" evidence="1">
    <location>
        <begin position="393"/>
        <end position="403"/>
    </location>
</feature>
<feature type="region of interest" description="Disordered" evidence="1">
    <location>
        <begin position="769"/>
        <end position="832"/>
    </location>
</feature>
<evidence type="ECO:0000313" key="2">
    <source>
        <dbReference type="EMBL" id="KAG0145660.1"/>
    </source>
</evidence>
<dbReference type="AlphaFoldDB" id="A0A9P6TBH4"/>
<feature type="compositionally biased region" description="Polar residues" evidence="1">
    <location>
        <begin position="191"/>
        <end position="208"/>
    </location>
</feature>
<proteinExistence type="predicted"/>
<feature type="compositionally biased region" description="Basic and acidic residues" evidence="1">
    <location>
        <begin position="418"/>
        <end position="435"/>
    </location>
</feature>
<feature type="compositionally biased region" description="Polar residues" evidence="1">
    <location>
        <begin position="804"/>
        <end position="816"/>
    </location>
</feature>
<evidence type="ECO:0000313" key="3">
    <source>
        <dbReference type="Proteomes" id="UP000886653"/>
    </source>
</evidence>
<sequence>MNNKVTLIEPRKPMNAFWPKTLHMPRSFSSWVACTVVKVVVSITLKKPSRSSHEVWQPVSFFFHRFLPLAQLESLIQIWYNLGALYESCNDQMLDAIDAYQRAAQLDGNNAHINQRLAEIKHHQDTGGPLGSPPTPRDMSHTSANWPLPNTLNGGPEQYFGSTGSGTLSHSQDDPHRPTPPGPIPMSPTTNTQHSASTHAPSPLTSRPNGVRPGTATSSVVMRPQSAGPFGHVAPPPQSVSLNGSHLPSNQHHPSAHSHPSAVPHTSSHSSTIHRRQSGGYAHLAPMDFEPSPHVSGRAPLPAQHNLPHIRSVVDSQSRGPSPAPAPENLRRGTVMAGPGSRELISPRTSPSIRSGPGPASNERGGGGYPSNNSAAPSHSSSHPHPGPPPYSRYPSSHPILDDAPPPAPPSNIGTNNLRDRSSRDSTRFRHHSPEYRGSGPSERGGRSPPGPGSQGMYPARGEFGGPGYNIPPQPQHQSPYDPRHASSPNMRGPPSNLPRFSPTENGQSPTWSSTDLRSGPGSVYAPGPPQDERRPPSQPGYAHHHSQSQAPPPPSVSHHHSQPPPRRYDPRFDEGPVGPPPIRHSVPNEHTSPHRPSSTGLGRSNAEMEAVERQRSLGPARHAQPSPTPSTELSSTATRRAPRSKPTAANQSRQKEEEGSPVPQVRRRKPNGLGNGRSSQTQTQSSVAPAGRSPPVSEPTTVVPVSAPKERRERKKVGSGGSNGAKLKTKLNESVRGPSPVTVVPTPIPITLPDRKVDEEFEEYDEVADALLSFAGQPRRQVGSSPSDESGKKSPGSGSGSGNTLQDSRSGSSPKVTVPLPPNRIGSRRDNKRKIWMKMRKWMKKWMKEGVGMNEGYISIYMLSSNVNMAVLM</sequence>
<feature type="compositionally biased region" description="Low complexity" evidence="1">
    <location>
        <begin position="694"/>
        <end position="707"/>
    </location>
</feature>
<dbReference type="EMBL" id="MU167273">
    <property type="protein sequence ID" value="KAG0145660.1"/>
    <property type="molecule type" value="Genomic_DNA"/>
</dbReference>
<evidence type="ECO:0000256" key="1">
    <source>
        <dbReference type="SAM" id="MobiDB-lite"/>
    </source>
</evidence>
<feature type="compositionally biased region" description="Polar residues" evidence="1">
    <location>
        <begin position="239"/>
        <end position="251"/>
    </location>
</feature>
<protein>
    <submittedName>
        <fullName evidence="2">Uncharacterized protein</fullName>
    </submittedName>
</protein>
<feature type="compositionally biased region" description="Polar residues" evidence="1">
    <location>
        <begin position="589"/>
        <end position="603"/>
    </location>
</feature>
<feature type="compositionally biased region" description="Low complexity" evidence="1">
    <location>
        <begin position="784"/>
        <end position="797"/>
    </location>
</feature>
<gene>
    <name evidence="2" type="ORF">CROQUDRAFT_562525</name>
</gene>
<feature type="compositionally biased region" description="Polar residues" evidence="1">
    <location>
        <begin position="141"/>
        <end position="153"/>
    </location>
</feature>
<name>A0A9P6TBH4_9BASI</name>
<dbReference type="InterPro" id="IPR011990">
    <property type="entry name" value="TPR-like_helical_dom_sf"/>
</dbReference>
<feature type="compositionally biased region" description="Low complexity" evidence="1">
    <location>
        <begin position="630"/>
        <end position="639"/>
    </location>
</feature>
<feature type="compositionally biased region" description="Low complexity" evidence="1">
    <location>
        <begin position="257"/>
        <end position="271"/>
    </location>
</feature>
<accession>A0A9P6TBH4</accession>
<feature type="compositionally biased region" description="Low complexity" evidence="1">
    <location>
        <begin position="370"/>
        <end position="384"/>
    </location>
</feature>
<organism evidence="2 3">
    <name type="scientific">Cronartium quercuum f. sp. fusiforme G11</name>
    <dbReference type="NCBI Taxonomy" id="708437"/>
    <lineage>
        <taxon>Eukaryota</taxon>
        <taxon>Fungi</taxon>
        <taxon>Dikarya</taxon>
        <taxon>Basidiomycota</taxon>
        <taxon>Pucciniomycotina</taxon>
        <taxon>Pucciniomycetes</taxon>
        <taxon>Pucciniales</taxon>
        <taxon>Coleosporiaceae</taxon>
        <taxon>Cronartium</taxon>
    </lineage>
</organism>
<dbReference type="OrthoDB" id="418911at2759"/>
<dbReference type="Gene3D" id="1.25.40.10">
    <property type="entry name" value="Tetratricopeptide repeat domain"/>
    <property type="match status" value="1"/>
</dbReference>
<reference evidence="2" key="1">
    <citation type="submission" date="2013-11" db="EMBL/GenBank/DDBJ databases">
        <title>Genome sequence of the fusiform rust pathogen reveals effectors for host alternation and coevolution with pine.</title>
        <authorList>
            <consortium name="DOE Joint Genome Institute"/>
            <person name="Smith K."/>
            <person name="Pendleton A."/>
            <person name="Kubisiak T."/>
            <person name="Anderson C."/>
            <person name="Salamov A."/>
            <person name="Aerts A."/>
            <person name="Riley R."/>
            <person name="Clum A."/>
            <person name="Lindquist E."/>
            <person name="Ence D."/>
            <person name="Campbell M."/>
            <person name="Kronenberg Z."/>
            <person name="Feau N."/>
            <person name="Dhillon B."/>
            <person name="Hamelin R."/>
            <person name="Burleigh J."/>
            <person name="Smith J."/>
            <person name="Yandell M."/>
            <person name="Nelson C."/>
            <person name="Grigoriev I."/>
            <person name="Davis J."/>
        </authorList>
    </citation>
    <scope>NUCLEOTIDE SEQUENCE</scope>
    <source>
        <strain evidence="2">G11</strain>
    </source>
</reference>
<feature type="compositionally biased region" description="Polar residues" evidence="1">
    <location>
        <begin position="503"/>
        <end position="517"/>
    </location>
</feature>
<keyword evidence="3" id="KW-1185">Reference proteome</keyword>
<feature type="compositionally biased region" description="Low complexity" evidence="1">
    <location>
        <begin position="741"/>
        <end position="752"/>
    </location>
</feature>
<feature type="compositionally biased region" description="Polar residues" evidence="1">
    <location>
        <begin position="677"/>
        <end position="688"/>
    </location>
</feature>
<comment type="caution">
    <text evidence="2">The sequence shown here is derived from an EMBL/GenBank/DDBJ whole genome shotgun (WGS) entry which is preliminary data.</text>
</comment>
<feature type="region of interest" description="Disordered" evidence="1">
    <location>
        <begin position="123"/>
        <end position="755"/>
    </location>
</feature>
<dbReference type="Proteomes" id="UP000886653">
    <property type="component" value="Unassembled WGS sequence"/>
</dbReference>
<feature type="compositionally biased region" description="Polar residues" evidence="1">
    <location>
        <begin position="160"/>
        <end position="170"/>
    </location>
</feature>